<name>A0A1L7VIQ0_FUSPR</name>
<dbReference type="RefSeq" id="XP_031080259.1">
    <property type="nucleotide sequence ID" value="XM_031230087.1"/>
</dbReference>
<gene>
    <name evidence="1" type="ORF">FPRO_04563</name>
</gene>
<evidence type="ECO:0000313" key="1">
    <source>
        <dbReference type="EMBL" id="CZR39666.1"/>
    </source>
</evidence>
<organism evidence="1 2">
    <name type="scientific">Fusarium proliferatum (strain ET1)</name>
    <name type="common">Orchid endophyte fungus</name>
    <dbReference type="NCBI Taxonomy" id="1227346"/>
    <lineage>
        <taxon>Eukaryota</taxon>
        <taxon>Fungi</taxon>
        <taxon>Dikarya</taxon>
        <taxon>Ascomycota</taxon>
        <taxon>Pezizomycotina</taxon>
        <taxon>Sordariomycetes</taxon>
        <taxon>Hypocreomycetidae</taxon>
        <taxon>Hypocreales</taxon>
        <taxon>Nectriaceae</taxon>
        <taxon>Fusarium</taxon>
        <taxon>Fusarium fujikuroi species complex</taxon>
    </lineage>
</organism>
<dbReference type="Proteomes" id="UP000183971">
    <property type="component" value="Unassembled WGS sequence"/>
</dbReference>
<dbReference type="GeneID" id="42049447"/>
<dbReference type="VEuPathDB" id="FungiDB:FPRO_04563"/>
<evidence type="ECO:0000313" key="2">
    <source>
        <dbReference type="Proteomes" id="UP000183971"/>
    </source>
</evidence>
<keyword evidence="2" id="KW-1185">Reference proteome</keyword>
<comment type="caution">
    <text evidence="1">The sequence shown here is derived from an EMBL/GenBank/DDBJ whole genome shotgun (WGS) entry which is preliminary data.</text>
</comment>
<protein>
    <submittedName>
        <fullName evidence="1">Uncharacterized protein</fullName>
    </submittedName>
</protein>
<sequence>MPASPSVNGRPFLLVLPLQPWSPKVETTPTALSTDVYIPAFPPNANDTLGLGALGFSTFQASKPCERHKEQQG</sequence>
<reference evidence="2" key="1">
    <citation type="journal article" date="2016" name="Genome Biol. Evol.">
        <title>Comparative 'omics' of the Fusarium fujikuroi species complex highlights differences in genetic potential and metabolite synthesis.</title>
        <authorList>
            <person name="Niehaus E.-M."/>
            <person name="Muensterkoetter M."/>
            <person name="Proctor R.H."/>
            <person name="Brown D.W."/>
            <person name="Sharon A."/>
            <person name="Idan Y."/>
            <person name="Oren-Young L."/>
            <person name="Sieber C.M."/>
            <person name="Novak O."/>
            <person name="Pencik A."/>
            <person name="Tarkowska D."/>
            <person name="Hromadova K."/>
            <person name="Freeman S."/>
            <person name="Maymon M."/>
            <person name="Elazar M."/>
            <person name="Youssef S.A."/>
            <person name="El-Shabrawy E.S.M."/>
            <person name="Shalaby A.B.A."/>
            <person name="Houterman P."/>
            <person name="Brock N.L."/>
            <person name="Burkhardt I."/>
            <person name="Tsavkelova E.A."/>
            <person name="Dickschat J.S."/>
            <person name="Galuszka P."/>
            <person name="Gueldener U."/>
            <person name="Tudzynski B."/>
        </authorList>
    </citation>
    <scope>NUCLEOTIDE SEQUENCE [LARGE SCALE GENOMIC DNA]</scope>
    <source>
        <strain evidence="2">ET1</strain>
    </source>
</reference>
<accession>A0A1L7VIQ0</accession>
<dbReference type="EMBL" id="FJOF01000004">
    <property type="protein sequence ID" value="CZR39666.1"/>
    <property type="molecule type" value="Genomic_DNA"/>
</dbReference>
<dbReference type="AlphaFoldDB" id="A0A1L7VIQ0"/>
<proteinExistence type="predicted"/>